<proteinExistence type="predicted"/>
<evidence type="ECO:0008006" key="2">
    <source>
        <dbReference type="Google" id="ProtNLM"/>
    </source>
</evidence>
<evidence type="ECO:0000313" key="1">
    <source>
        <dbReference type="EMBL" id="SVC06196.1"/>
    </source>
</evidence>
<name>A0A382J2T4_9ZZZZ</name>
<dbReference type="SUPFAM" id="SSF53383">
    <property type="entry name" value="PLP-dependent transferases"/>
    <property type="match status" value="1"/>
</dbReference>
<sequence>MIKMLNPMLAAIEDPPIDEVQGWVRGRSFPREKPLIDLSQALPSYPPAAQLRIHMSKLVLDGSMSGYTEIGGIPQLRQAYAE</sequence>
<reference evidence="1" key="1">
    <citation type="submission" date="2018-05" db="EMBL/GenBank/DDBJ databases">
        <authorList>
            <person name="Lanie J.A."/>
            <person name="Ng W.-L."/>
            <person name="Kazmierczak K.M."/>
            <person name="Andrzejewski T.M."/>
            <person name="Davidsen T.M."/>
            <person name="Wayne K.J."/>
            <person name="Tettelin H."/>
            <person name="Glass J.I."/>
            <person name="Rusch D."/>
            <person name="Podicherti R."/>
            <person name="Tsui H.-C.T."/>
            <person name="Winkler M.E."/>
        </authorList>
    </citation>
    <scope>NUCLEOTIDE SEQUENCE</scope>
</reference>
<dbReference type="InterPro" id="IPR015424">
    <property type="entry name" value="PyrdxlP-dep_Trfase"/>
</dbReference>
<dbReference type="EMBL" id="UINC01071358">
    <property type="protein sequence ID" value="SVC06196.1"/>
    <property type="molecule type" value="Genomic_DNA"/>
</dbReference>
<accession>A0A382J2T4</accession>
<protein>
    <recommendedName>
        <fullName evidence="2">Aminotransferase class I/classII domain-containing protein</fullName>
    </recommendedName>
</protein>
<dbReference type="AlphaFoldDB" id="A0A382J2T4"/>
<organism evidence="1">
    <name type="scientific">marine metagenome</name>
    <dbReference type="NCBI Taxonomy" id="408172"/>
    <lineage>
        <taxon>unclassified sequences</taxon>
        <taxon>metagenomes</taxon>
        <taxon>ecological metagenomes</taxon>
    </lineage>
</organism>
<feature type="non-terminal residue" evidence="1">
    <location>
        <position position="82"/>
    </location>
</feature>
<gene>
    <name evidence="1" type="ORF">METZ01_LOCUS259050</name>
</gene>